<dbReference type="PROSITE" id="PS51278">
    <property type="entry name" value="GATASE_TYPE_2"/>
    <property type="match status" value="1"/>
</dbReference>
<dbReference type="SUPFAM" id="SSF56235">
    <property type="entry name" value="N-terminal nucleophile aminohydrolases (Ntn hydrolases)"/>
    <property type="match status" value="1"/>
</dbReference>
<dbReference type="PROSITE" id="PS51671">
    <property type="entry name" value="ACT"/>
    <property type="match status" value="1"/>
</dbReference>
<evidence type="ECO:0000256" key="1">
    <source>
        <dbReference type="ARBA" id="ARBA00022679"/>
    </source>
</evidence>
<keyword evidence="1 5" id="KW-0808">Transferase</keyword>
<protein>
    <submittedName>
        <fullName evidence="5">Glutamine amidotransferase</fullName>
    </submittedName>
</protein>
<dbReference type="InterPro" id="IPR002912">
    <property type="entry name" value="ACT_dom"/>
</dbReference>
<dbReference type="InterPro" id="IPR045865">
    <property type="entry name" value="ACT-like_dom_sf"/>
</dbReference>
<sequence>MMHICGIAGVAFNGKGEVGQCLSKMFEGLQHRGLDSAGVALYSGDIMPPDEYMIRVFTKDVIGALSKVSTAIASAGGDIRNIRLNSLNGYNFDLFTIRAKEGNLSEIVRRINGTELSKVLSLGRKMDIIKDTSSAEELDRNFNLSSFQGSHGIGHVRFSTESRVDLLHAHPFQSFDHLDVAVVHNGQITNYWNMREKLERRGINFQTENDSELIVHYVIDRMMDGGGLSEALSASVEELDGPFSYIISTALEIGMVRDKLGLRPLVILEGEAVRAVASEENALRMIGAIGKIRNVKPGEVVCWRVK</sequence>
<dbReference type="SUPFAM" id="SSF55021">
    <property type="entry name" value="ACT-like"/>
    <property type="match status" value="1"/>
</dbReference>
<feature type="domain" description="Glutamine amidotransferase type-2" evidence="3">
    <location>
        <begin position="5"/>
        <end position="306"/>
    </location>
</feature>
<comment type="caution">
    <text evidence="5">The sequence shown here is derived from an EMBL/GenBank/DDBJ whole genome shotgun (WGS) entry which is preliminary data.</text>
</comment>
<reference evidence="5" key="1">
    <citation type="journal article" date="2020" name="mSystems">
        <title>Genome- and Community-Level Interaction Insights into Carbon Utilization and Element Cycling Functions of Hydrothermarchaeota in Hydrothermal Sediment.</title>
        <authorList>
            <person name="Zhou Z."/>
            <person name="Liu Y."/>
            <person name="Xu W."/>
            <person name="Pan J."/>
            <person name="Luo Z.H."/>
            <person name="Li M."/>
        </authorList>
    </citation>
    <scope>NUCLEOTIDE SEQUENCE [LARGE SCALE GENOMIC DNA]</scope>
    <source>
        <strain evidence="5">SpSt-468</strain>
    </source>
</reference>
<dbReference type="Gene3D" id="3.60.20.10">
    <property type="entry name" value="Glutamine Phosphoribosylpyrophosphate, subunit 1, domain 1"/>
    <property type="match status" value="1"/>
</dbReference>
<dbReference type="GO" id="GO:0016740">
    <property type="term" value="F:transferase activity"/>
    <property type="evidence" value="ECO:0007669"/>
    <property type="project" value="UniProtKB-KW"/>
</dbReference>
<name>A0A7C3F4W0_9CREN</name>
<gene>
    <name evidence="5" type="ORF">ENS19_06335</name>
</gene>
<evidence type="ECO:0000259" key="4">
    <source>
        <dbReference type="PROSITE" id="PS51671"/>
    </source>
</evidence>
<dbReference type="InterPro" id="IPR017932">
    <property type="entry name" value="GATase_2_dom"/>
</dbReference>
<evidence type="ECO:0000256" key="2">
    <source>
        <dbReference type="ARBA" id="ARBA00022962"/>
    </source>
</evidence>
<proteinExistence type="predicted"/>
<accession>A0A7C3F4W0</accession>
<evidence type="ECO:0000259" key="3">
    <source>
        <dbReference type="PROSITE" id="PS51278"/>
    </source>
</evidence>
<organism evidence="5">
    <name type="scientific">Candidatus Methanomethylicus mesodigestus</name>
    <dbReference type="NCBI Taxonomy" id="1867258"/>
    <lineage>
        <taxon>Archaea</taxon>
        <taxon>Thermoproteota</taxon>
        <taxon>Methanosuratincolia</taxon>
        <taxon>Candidatus Methanomethylicales</taxon>
        <taxon>Candidatus Methanomethylicaceae</taxon>
        <taxon>Candidatus Methanomethylicus</taxon>
    </lineage>
</organism>
<keyword evidence="2 5" id="KW-0315">Glutamine amidotransferase</keyword>
<dbReference type="Pfam" id="PF13522">
    <property type="entry name" value="GATase_6"/>
    <property type="match status" value="1"/>
</dbReference>
<dbReference type="EMBL" id="DSTX01000011">
    <property type="protein sequence ID" value="HFK20886.1"/>
    <property type="molecule type" value="Genomic_DNA"/>
</dbReference>
<dbReference type="PANTHER" id="PTHR11907">
    <property type="entry name" value="AMIDOPHOSPHORIBOSYLTRANSFERASE"/>
    <property type="match status" value="1"/>
</dbReference>
<evidence type="ECO:0000313" key="5">
    <source>
        <dbReference type="EMBL" id="HFK20886.1"/>
    </source>
</evidence>
<feature type="domain" description="ACT" evidence="4">
    <location>
        <begin position="53"/>
        <end position="127"/>
    </location>
</feature>
<dbReference type="AlphaFoldDB" id="A0A7C3F4W0"/>
<dbReference type="InterPro" id="IPR029055">
    <property type="entry name" value="Ntn_hydrolases_N"/>
</dbReference>